<reference evidence="25 26" key="1">
    <citation type="submission" date="2024-02" db="EMBL/GenBank/DDBJ databases">
        <title>de novo genome assembly of Solanum bulbocastanum strain 11H21.</title>
        <authorList>
            <person name="Hosaka A.J."/>
        </authorList>
    </citation>
    <scope>NUCLEOTIDE SEQUENCE [LARGE SCALE GENOMIC DNA]</scope>
    <source>
        <tissue evidence="25">Young leaves</tissue>
    </source>
</reference>
<keyword evidence="9 23" id="KW-0479">Metal-binding</keyword>
<keyword evidence="17 23" id="KW-0472">Membrane</keyword>
<accession>A0AAN8SR64</accession>
<keyword evidence="10" id="KW-0460">Magnesium</keyword>
<dbReference type="PRINTS" id="PR00256">
    <property type="entry name" value="REACTNCENTRE"/>
</dbReference>
<evidence type="ECO:0000256" key="17">
    <source>
        <dbReference type="ARBA" id="ARBA00023136"/>
    </source>
</evidence>
<evidence type="ECO:0000256" key="4">
    <source>
        <dbReference type="ARBA" id="ARBA00022494"/>
    </source>
</evidence>
<feature type="transmembrane region" description="Helical" evidence="24">
    <location>
        <begin position="441"/>
        <end position="461"/>
    </location>
</feature>
<dbReference type="InterPro" id="IPR055265">
    <property type="entry name" value="Photo_RC_L/M_CS"/>
</dbReference>
<dbReference type="PROSITE" id="PS00244">
    <property type="entry name" value="REACTION_CENTER"/>
    <property type="match status" value="1"/>
</dbReference>
<comment type="catalytic activity">
    <reaction evidence="21">
        <text>2 a plastoquinone + 4 hnu + 2 H2O = 2 a plastoquinol + O2</text>
        <dbReference type="Rhea" id="RHEA:36359"/>
        <dbReference type="Rhea" id="RHEA-COMP:9561"/>
        <dbReference type="Rhea" id="RHEA-COMP:9562"/>
        <dbReference type="ChEBI" id="CHEBI:15377"/>
        <dbReference type="ChEBI" id="CHEBI:15379"/>
        <dbReference type="ChEBI" id="CHEBI:17757"/>
        <dbReference type="ChEBI" id="CHEBI:30212"/>
        <dbReference type="ChEBI" id="CHEBI:62192"/>
        <dbReference type="EC" id="1.10.3.9"/>
    </reaction>
</comment>
<evidence type="ECO:0000256" key="18">
    <source>
        <dbReference type="ARBA" id="ARBA00023211"/>
    </source>
</evidence>
<keyword evidence="26" id="KW-1185">Reference proteome</keyword>
<dbReference type="GO" id="GO:0009523">
    <property type="term" value="C:photosystem II"/>
    <property type="evidence" value="ECO:0007669"/>
    <property type="project" value="UniProtKB-KW"/>
</dbReference>
<keyword evidence="5 23" id="KW-0602">Photosynthesis</keyword>
<dbReference type="SUPFAM" id="SSF81483">
    <property type="entry name" value="Bacterial photosystem II reaction centre, L and M subunits"/>
    <property type="match status" value="1"/>
</dbReference>
<dbReference type="Pfam" id="PF00421">
    <property type="entry name" value="PSII"/>
    <property type="match status" value="1"/>
</dbReference>
<protein>
    <recommendedName>
        <fullName evidence="23">Photosystem II D2 protein</fullName>
    </recommendedName>
</protein>
<evidence type="ECO:0000256" key="11">
    <source>
        <dbReference type="ARBA" id="ARBA00022982"/>
    </source>
</evidence>
<feature type="transmembrane region" description="Helical" evidence="24">
    <location>
        <begin position="93"/>
        <end position="111"/>
    </location>
</feature>
<feature type="transmembrane region" description="Helical" evidence="24">
    <location>
        <begin position="369"/>
        <end position="389"/>
    </location>
</feature>
<dbReference type="GO" id="GO:0046872">
    <property type="term" value="F:metal ion binding"/>
    <property type="evidence" value="ECO:0007669"/>
    <property type="project" value="UniProtKB-KW"/>
</dbReference>
<evidence type="ECO:0000256" key="9">
    <source>
        <dbReference type="ARBA" id="ARBA00022723"/>
    </source>
</evidence>
<evidence type="ECO:0000256" key="6">
    <source>
        <dbReference type="ARBA" id="ARBA00022553"/>
    </source>
</evidence>
<dbReference type="FunFam" id="1.20.85.10:FF:000001">
    <property type="entry name" value="photosystem II D2 protein-like"/>
    <property type="match status" value="1"/>
</dbReference>
<evidence type="ECO:0000256" key="24">
    <source>
        <dbReference type="SAM" id="Phobius"/>
    </source>
</evidence>
<dbReference type="PANTHER" id="PTHR33149:SF12">
    <property type="entry name" value="PHOTOSYSTEM II D2 PROTEIN"/>
    <property type="match status" value="1"/>
</dbReference>
<gene>
    <name evidence="25" type="ORF">RDI58_031600</name>
</gene>
<evidence type="ECO:0000256" key="23">
    <source>
        <dbReference type="RuleBase" id="RU004333"/>
    </source>
</evidence>
<dbReference type="GO" id="GO:0009772">
    <property type="term" value="P:photosynthetic electron transport in photosystem II"/>
    <property type="evidence" value="ECO:0007669"/>
    <property type="project" value="InterPro"/>
</dbReference>
<comment type="caution">
    <text evidence="25">The sequence shown here is derived from an EMBL/GenBank/DDBJ whole genome shotgun (WGS) entry which is preliminary data.</text>
</comment>
<evidence type="ECO:0000256" key="12">
    <source>
        <dbReference type="ARBA" id="ARBA00022989"/>
    </source>
</evidence>
<dbReference type="GO" id="GO:0009535">
    <property type="term" value="C:chloroplast thylakoid membrane"/>
    <property type="evidence" value="ECO:0007669"/>
    <property type="project" value="TreeGrafter"/>
</dbReference>
<evidence type="ECO:0000256" key="3">
    <source>
        <dbReference type="ARBA" id="ARBA00022448"/>
    </source>
</evidence>
<dbReference type="FunFam" id="1.10.10.670:FF:000001">
    <property type="entry name" value="Photosystem II CP43 reaction center protein"/>
    <property type="match status" value="1"/>
</dbReference>
<dbReference type="SUPFAM" id="SSF161077">
    <property type="entry name" value="Photosystem II antenna protein-like"/>
    <property type="match status" value="1"/>
</dbReference>
<evidence type="ECO:0000256" key="5">
    <source>
        <dbReference type="ARBA" id="ARBA00022531"/>
    </source>
</evidence>
<dbReference type="InterPro" id="IPR036001">
    <property type="entry name" value="PS_II_antenna-like_sf"/>
</dbReference>
<proteinExistence type="inferred from homology"/>
<dbReference type="EMBL" id="JBANQN010000314">
    <property type="protein sequence ID" value="KAK6771152.1"/>
    <property type="molecule type" value="Genomic_DNA"/>
</dbReference>
<evidence type="ECO:0000256" key="19">
    <source>
        <dbReference type="ARBA" id="ARBA00023276"/>
    </source>
</evidence>
<feature type="transmembrane region" description="Helical" evidence="24">
    <location>
        <begin position="149"/>
        <end position="167"/>
    </location>
</feature>
<evidence type="ECO:0000256" key="7">
    <source>
        <dbReference type="ARBA" id="ARBA00022640"/>
    </source>
</evidence>
<keyword evidence="14" id="KW-0157">Chromophore</keyword>
<dbReference type="AlphaFoldDB" id="A0AAN8SR64"/>
<evidence type="ECO:0000256" key="8">
    <source>
        <dbReference type="ARBA" id="ARBA00022692"/>
    </source>
</evidence>
<keyword evidence="13" id="KW-0007">Acetylation</keyword>
<dbReference type="Proteomes" id="UP001371456">
    <property type="component" value="Unassembled WGS sequence"/>
</dbReference>
<organism evidence="25 26">
    <name type="scientific">Solanum bulbocastanum</name>
    <name type="common">Wild potato</name>
    <dbReference type="NCBI Taxonomy" id="147425"/>
    <lineage>
        <taxon>Eukaryota</taxon>
        <taxon>Viridiplantae</taxon>
        <taxon>Streptophyta</taxon>
        <taxon>Embryophyta</taxon>
        <taxon>Tracheophyta</taxon>
        <taxon>Spermatophyta</taxon>
        <taxon>Magnoliopsida</taxon>
        <taxon>eudicotyledons</taxon>
        <taxon>Gunneridae</taxon>
        <taxon>Pentapetalae</taxon>
        <taxon>asterids</taxon>
        <taxon>lamiids</taxon>
        <taxon>Solanales</taxon>
        <taxon>Solanaceae</taxon>
        <taxon>Solanoideae</taxon>
        <taxon>Solaneae</taxon>
        <taxon>Solanum</taxon>
    </lineage>
</organism>
<keyword evidence="18" id="KW-0464">Manganese</keyword>
<evidence type="ECO:0000256" key="16">
    <source>
        <dbReference type="ARBA" id="ARBA00023004"/>
    </source>
</evidence>
<keyword evidence="8 23" id="KW-0812">Transmembrane</keyword>
<comment type="similarity">
    <text evidence="2 22">Belongs to the reaction center PufL/M/PsbA/D family.</text>
</comment>
<feature type="transmembrane region" description="Helical" evidence="24">
    <location>
        <begin position="249"/>
        <end position="274"/>
    </location>
</feature>
<evidence type="ECO:0000256" key="10">
    <source>
        <dbReference type="ARBA" id="ARBA00022842"/>
    </source>
</evidence>
<keyword evidence="16 23" id="KW-0408">Iron</keyword>
<evidence type="ECO:0000256" key="20">
    <source>
        <dbReference type="ARBA" id="ARBA00045803"/>
    </source>
</evidence>
<keyword evidence="6" id="KW-0597">Phosphoprotein</keyword>
<comment type="subcellular location">
    <subcellularLocation>
        <location evidence="1">Plastid membrane</location>
        <topology evidence="1">Multi-pass membrane protein</topology>
    </subcellularLocation>
</comment>
<dbReference type="GO" id="GO:0016168">
    <property type="term" value="F:chlorophyll binding"/>
    <property type="evidence" value="ECO:0007669"/>
    <property type="project" value="UniProtKB-KW"/>
</dbReference>
<comment type="function">
    <text evidence="20">Photosystem II (PSII) is a light-driven water:plastoquinone oxidoreductase that uses light energy to abstract electrons from H(2)O, generating O(2) and a proton gradient subsequently used for ATP formation. It consists of a core antenna complex that captures photons, and an electron transfer chain that converts photonic excitation into a charge separation. The D1/D2 (PsbA/PsbD) reaction center heterodimer binds P680, the primary electron donor of PSII as well as several subsequent electron acceptors. D2 is needed for assembly of a stable PSII complex.</text>
</comment>
<feature type="transmembrane region" description="Helical" evidence="24">
    <location>
        <begin position="179"/>
        <end position="199"/>
    </location>
</feature>
<feature type="transmembrane region" description="Helical" evidence="24">
    <location>
        <begin position="123"/>
        <end position="143"/>
    </location>
</feature>
<dbReference type="HAMAP" id="MF_01383">
    <property type="entry name" value="PSII_PsbD_D2"/>
    <property type="match status" value="1"/>
</dbReference>
<dbReference type="InterPro" id="IPR055266">
    <property type="entry name" value="D1/D2"/>
</dbReference>
<keyword evidence="11 23" id="KW-0249">Electron transport</keyword>
<evidence type="ECO:0000256" key="21">
    <source>
        <dbReference type="ARBA" id="ARBA00048801"/>
    </source>
</evidence>
<evidence type="ECO:0000256" key="13">
    <source>
        <dbReference type="ARBA" id="ARBA00022990"/>
    </source>
</evidence>
<feature type="transmembrane region" description="Helical" evidence="24">
    <location>
        <begin position="12"/>
        <end position="32"/>
    </location>
</feature>
<dbReference type="Gene3D" id="1.20.85.10">
    <property type="entry name" value="Photosystem II protein D1-like"/>
    <property type="match status" value="1"/>
</dbReference>
<evidence type="ECO:0000313" key="25">
    <source>
        <dbReference type="EMBL" id="KAK6771152.1"/>
    </source>
</evidence>
<dbReference type="Gene3D" id="1.10.10.670">
    <property type="entry name" value="photosystem ii from thermosynechococcus elongatus"/>
    <property type="match status" value="1"/>
</dbReference>
<keyword evidence="15" id="KW-0560">Oxidoreductase</keyword>
<evidence type="ECO:0000256" key="22">
    <source>
        <dbReference type="RuleBase" id="RU004331"/>
    </source>
</evidence>
<keyword evidence="12 24" id="KW-1133">Transmembrane helix</keyword>
<sequence length="643" mass="71308">MDDWLRRDRFVFVGWSGLLLFPCAYFAVGGWFTGTTFVTSWYTHGLASSYLEGCNFLTAAVSTPANSLAHSLLLLWGPEAQGDFTRWCQLGGLWTFVALHGAFGLIGFMLRQFELARSVQLRPYNAIAFSGPIAVFVSVFLIYPLGQSGWFFAPSFGVAAIFRFILFFQGFHNWTLNPFHMMGVAGVLGAALLCAIHGATVENTLFEDGDGANTFRAFNPTQAEETYSMVTANRFWSQIFGVAFSNKRWLHFFMLFVPVTGLWMSALGVVGLALNLRAYDFVSQEIRAAEDPEFETFYTKNILLNEALAGRDQETTGFAWWAGNARLINLSVLGFGGIYHALLGPETLEESFPFFGYVWKDRNKMTTILGIHLILLGIGAFLLVFKALYFGGVYDTWAPGGGDVRKITNLTLSPSIIFGYLLKSPFGGEGWIVSVDDLEDIIGGHVWLGSICILGGIWHILTKPFAWARRALVWSGEAYLSYSLGALAVFGFIACCFVWFNNTAYPSEFYGPTGPEASQAQAFTFLVRDQRLGANVGSAQGPTGLGKYLMRSPTGEVIFGGETMRFWDLRAPWLEPLRGPNGLDLSRLKKDIQPWQERRSAEYMTHAPLGHLWHAGRARAAAAGFEKGIDRDFEPVLSMTPLN</sequence>
<dbReference type="Pfam" id="PF00124">
    <property type="entry name" value="Photo_RC"/>
    <property type="match status" value="1"/>
</dbReference>
<feature type="transmembrane region" description="Helical" evidence="24">
    <location>
        <begin position="482"/>
        <end position="500"/>
    </location>
</feature>
<dbReference type="InterPro" id="IPR000932">
    <property type="entry name" value="PS_antenna-like"/>
</dbReference>
<dbReference type="GO" id="GO:0010242">
    <property type="term" value="F:oxygen evolving activity"/>
    <property type="evidence" value="ECO:0007669"/>
    <property type="project" value="UniProtKB-EC"/>
</dbReference>
<evidence type="ECO:0000256" key="2">
    <source>
        <dbReference type="ARBA" id="ARBA00008204"/>
    </source>
</evidence>
<keyword evidence="4" id="KW-0148">Chlorophyll</keyword>
<dbReference type="InterPro" id="IPR005868">
    <property type="entry name" value="PSII_PsbD/D2"/>
</dbReference>
<dbReference type="NCBIfam" id="TIGR01152">
    <property type="entry name" value="psbD"/>
    <property type="match status" value="1"/>
</dbReference>
<evidence type="ECO:0000313" key="26">
    <source>
        <dbReference type="Proteomes" id="UP001371456"/>
    </source>
</evidence>
<evidence type="ECO:0000256" key="15">
    <source>
        <dbReference type="ARBA" id="ARBA00023002"/>
    </source>
</evidence>
<keyword evidence="3 23" id="KW-0813">Transport</keyword>
<keyword evidence="7" id="KW-0934">Plastid</keyword>
<keyword evidence="19 23" id="KW-0604">Photosystem II</keyword>
<dbReference type="InterPro" id="IPR036854">
    <property type="entry name" value="Photo_II_D1/D2_sf"/>
</dbReference>
<evidence type="ECO:0000256" key="14">
    <source>
        <dbReference type="ARBA" id="ARBA00022991"/>
    </source>
</evidence>
<dbReference type="InterPro" id="IPR000484">
    <property type="entry name" value="Photo_RC_L/M"/>
</dbReference>
<dbReference type="PANTHER" id="PTHR33149">
    <property type="entry name" value="PHOTOSYSTEM II PROTEIN D1"/>
    <property type="match status" value="1"/>
</dbReference>
<evidence type="ECO:0000256" key="1">
    <source>
        <dbReference type="ARBA" id="ARBA00004446"/>
    </source>
</evidence>
<dbReference type="InterPro" id="IPR044900">
    <property type="entry name" value="PSII_PsbC_sf"/>
</dbReference>
<name>A0AAN8SR64_SOLBU</name>